<dbReference type="PROSITE" id="PS51724">
    <property type="entry name" value="SPOR"/>
    <property type="match status" value="1"/>
</dbReference>
<protein>
    <recommendedName>
        <fullName evidence="1">Cell division protein FtsN</fullName>
    </recommendedName>
</protein>
<evidence type="ECO:0000313" key="6">
    <source>
        <dbReference type="Proteomes" id="UP000188820"/>
    </source>
</evidence>
<keyword evidence="3" id="KW-0472">Membrane</keyword>
<accession>A0ABX3KXR5</accession>
<comment type="caution">
    <text evidence="5">The sequence shown here is derived from an EMBL/GenBank/DDBJ whole genome shotgun (WGS) entry which is preliminary data.</text>
</comment>
<dbReference type="InterPro" id="IPR036680">
    <property type="entry name" value="SPOR-like_sf"/>
</dbReference>
<keyword evidence="3" id="KW-0812">Transmembrane</keyword>
<dbReference type="InterPro" id="IPR052521">
    <property type="entry name" value="Cell_div_SPOR-domain"/>
</dbReference>
<evidence type="ECO:0000256" key="2">
    <source>
        <dbReference type="SAM" id="MobiDB-lite"/>
    </source>
</evidence>
<feature type="region of interest" description="Disordered" evidence="2">
    <location>
        <begin position="128"/>
        <end position="148"/>
    </location>
</feature>
<organism evidence="5 6">
    <name type="scientific">Rodentibacter caecimuris</name>
    <dbReference type="NCBI Taxonomy" id="1796644"/>
    <lineage>
        <taxon>Bacteria</taxon>
        <taxon>Pseudomonadati</taxon>
        <taxon>Pseudomonadota</taxon>
        <taxon>Gammaproteobacteria</taxon>
        <taxon>Pasteurellales</taxon>
        <taxon>Pasteurellaceae</taxon>
        <taxon>Rodentibacter</taxon>
    </lineage>
</organism>
<proteinExistence type="predicted"/>
<dbReference type="Gene3D" id="3.30.70.1070">
    <property type="entry name" value="Sporulation related repeat"/>
    <property type="match status" value="1"/>
</dbReference>
<dbReference type="PANTHER" id="PTHR38687:SF2">
    <property type="entry name" value="CELL DIVISION PROTEIN FTSN"/>
    <property type="match status" value="1"/>
</dbReference>
<feature type="compositionally biased region" description="Polar residues" evidence="2">
    <location>
        <begin position="134"/>
        <end position="148"/>
    </location>
</feature>
<dbReference type="Pfam" id="PF05036">
    <property type="entry name" value="SPOR"/>
    <property type="match status" value="1"/>
</dbReference>
<dbReference type="SUPFAM" id="SSF110997">
    <property type="entry name" value="Sporulation related repeat"/>
    <property type="match status" value="1"/>
</dbReference>
<evidence type="ECO:0000256" key="1">
    <source>
        <dbReference type="NCBIfam" id="TIGR02223"/>
    </source>
</evidence>
<dbReference type="Proteomes" id="UP000188820">
    <property type="component" value="Unassembled WGS sequence"/>
</dbReference>
<feature type="domain" description="SPOR" evidence="4">
    <location>
        <begin position="205"/>
        <end position="278"/>
    </location>
</feature>
<keyword evidence="5" id="KW-0131">Cell cycle</keyword>
<dbReference type="EMBL" id="MLAA01000021">
    <property type="protein sequence ID" value="OOF69922.1"/>
    <property type="molecule type" value="Genomic_DNA"/>
</dbReference>
<keyword evidence="5" id="KW-0132">Cell division</keyword>
<dbReference type="PANTHER" id="PTHR38687">
    <property type="entry name" value="CELL DIVISION PROTEIN DEDD-RELATED"/>
    <property type="match status" value="1"/>
</dbReference>
<gene>
    <name evidence="5" type="ORF">BKG89_05140</name>
</gene>
<feature type="region of interest" description="Disordered" evidence="2">
    <location>
        <begin position="56"/>
        <end position="76"/>
    </location>
</feature>
<dbReference type="GO" id="GO:0051301">
    <property type="term" value="P:cell division"/>
    <property type="evidence" value="ECO:0007669"/>
    <property type="project" value="UniProtKB-KW"/>
</dbReference>
<sequence>MAHRDFAARRSVTNKKKKSKGSNKNLLICCALAIVFSFIGGLYFLKSNKAAQTENTTLTTEKTQQTKASQPKSVLPTRPEEVWSYIKALETRTVPVDKNVELTDEQRKILAQMEKEQKEAEAARKLMEQRKQETPNQVGNTNNTGNSVQQTKLTETKTDLKLAVTKEDPIQNIQTKSDTKKVEPIKSESAKKIEQKTPEVKTTEKVANKRFGLQCGAFKNKTQAENLQARLTLSGLNTTIVSSEEWNRVRVGPFNNRESAVQAQEKAKSVTGCVVIGI</sequence>
<feature type="transmembrane region" description="Helical" evidence="3">
    <location>
        <begin position="25"/>
        <end position="45"/>
    </location>
</feature>
<keyword evidence="6" id="KW-1185">Reference proteome</keyword>
<feature type="region of interest" description="Disordered" evidence="2">
    <location>
        <begin position="175"/>
        <end position="196"/>
    </location>
</feature>
<keyword evidence="3" id="KW-1133">Transmembrane helix</keyword>
<name>A0ABX3KXR5_9PAST</name>
<feature type="compositionally biased region" description="Low complexity" evidence="2">
    <location>
        <begin position="56"/>
        <end position="68"/>
    </location>
</feature>
<dbReference type="RefSeq" id="WP_077463112.1">
    <property type="nucleotide sequence ID" value="NZ_MLAA01000021.1"/>
</dbReference>
<evidence type="ECO:0000259" key="4">
    <source>
        <dbReference type="PROSITE" id="PS51724"/>
    </source>
</evidence>
<feature type="compositionally biased region" description="Basic and acidic residues" evidence="2">
    <location>
        <begin position="177"/>
        <end position="196"/>
    </location>
</feature>
<evidence type="ECO:0000313" key="5">
    <source>
        <dbReference type="EMBL" id="OOF69922.1"/>
    </source>
</evidence>
<reference evidence="5 6" key="1">
    <citation type="submission" date="2016-10" db="EMBL/GenBank/DDBJ databases">
        <title>Rodentibacter gen. nov. and new species.</title>
        <authorList>
            <person name="Christensen H."/>
        </authorList>
    </citation>
    <scope>NUCLEOTIDE SEQUENCE [LARGE SCALE GENOMIC DNA]</scope>
    <source>
        <strain evidence="5 6">1998236014</strain>
    </source>
</reference>
<dbReference type="NCBIfam" id="TIGR02223">
    <property type="entry name" value="ftsN"/>
    <property type="match status" value="1"/>
</dbReference>
<evidence type="ECO:0000256" key="3">
    <source>
        <dbReference type="SAM" id="Phobius"/>
    </source>
</evidence>
<dbReference type="InterPro" id="IPR011930">
    <property type="entry name" value="FtsN"/>
</dbReference>
<dbReference type="InterPro" id="IPR007730">
    <property type="entry name" value="SPOR-like_dom"/>
</dbReference>